<dbReference type="AlphaFoldDB" id="A0A545TZN7"/>
<keyword evidence="5 6" id="KW-0472">Membrane</keyword>
<reference evidence="7 8" key="1">
    <citation type="submission" date="2019-06" db="EMBL/GenBank/DDBJ databases">
        <title>Whole genome sequence for Cellvibrionaceae sp. R142.</title>
        <authorList>
            <person name="Wang G."/>
        </authorList>
    </citation>
    <scope>NUCLEOTIDE SEQUENCE [LARGE SCALE GENOMIC DNA]</scope>
    <source>
        <strain evidence="7 8">R142</strain>
    </source>
</reference>
<feature type="transmembrane region" description="Helical" evidence="6">
    <location>
        <begin position="59"/>
        <end position="86"/>
    </location>
</feature>
<comment type="subcellular location">
    <subcellularLocation>
        <location evidence="1">Cell membrane</location>
        <topology evidence="1">Multi-pass membrane protein</topology>
    </subcellularLocation>
</comment>
<name>A0A545TZN7_9GAMM</name>
<dbReference type="Pfam" id="PF01810">
    <property type="entry name" value="LysE"/>
    <property type="match status" value="1"/>
</dbReference>
<feature type="transmembrane region" description="Helical" evidence="6">
    <location>
        <begin position="150"/>
        <end position="175"/>
    </location>
</feature>
<dbReference type="RefSeq" id="WP_142903698.1">
    <property type="nucleotide sequence ID" value="NZ_ML660090.1"/>
</dbReference>
<evidence type="ECO:0000256" key="3">
    <source>
        <dbReference type="ARBA" id="ARBA00022692"/>
    </source>
</evidence>
<sequence length="208" mass="21999">MIDPNTAFIFITASVLLALAPGPDNIFVLTQSMLQGAAAGLLVTLGLCTGLLVHTTAVAFGVAVIFQTSAFAFTLLKLMGAAYLLYLSWQAFRAGKNAGGNGDKPHLTGRSLYRRGIIMNITNPKVSIFFLAFLPQFADPGAGSLSGQLIVLGLLFIASALLVFGCISLLAGRLGRWFKQSEHAEKVLNRIAGTVFAGLALKLALTER</sequence>
<dbReference type="PANTHER" id="PTHR30086">
    <property type="entry name" value="ARGININE EXPORTER PROTEIN ARGO"/>
    <property type="match status" value="1"/>
</dbReference>
<evidence type="ECO:0000256" key="6">
    <source>
        <dbReference type="SAM" id="Phobius"/>
    </source>
</evidence>
<accession>A0A545TZN7</accession>
<proteinExistence type="predicted"/>
<evidence type="ECO:0000256" key="5">
    <source>
        <dbReference type="ARBA" id="ARBA00023136"/>
    </source>
</evidence>
<feature type="transmembrane region" description="Helical" evidence="6">
    <location>
        <begin position="34"/>
        <end position="53"/>
    </location>
</feature>
<dbReference type="Proteomes" id="UP000319732">
    <property type="component" value="Unassembled WGS sequence"/>
</dbReference>
<keyword evidence="4 6" id="KW-1133">Transmembrane helix</keyword>
<dbReference type="OrthoDB" id="9804822at2"/>
<feature type="transmembrane region" description="Helical" evidence="6">
    <location>
        <begin position="6"/>
        <end position="22"/>
    </location>
</feature>
<dbReference type="GO" id="GO:0005886">
    <property type="term" value="C:plasma membrane"/>
    <property type="evidence" value="ECO:0007669"/>
    <property type="project" value="UniProtKB-SubCell"/>
</dbReference>
<dbReference type="GO" id="GO:0015171">
    <property type="term" value="F:amino acid transmembrane transporter activity"/>
    <property type="evidence" value="ECO:0007669"/>
    <property type="project" value="TreeGrafter"/>
</dbReference>
<evidence type="ECO:0000313" key="7">
    <source>
        <dbReference type="EMBL" id="TQV82682.1"/>
    </source>
</evidence>
<dbReference type="InterPro" id="IPR001123">
    <property type="entry name" value="LeuE-type"/>
</dbReference>
<evidence type="ECO:0000313" key="8">
    <source>
        <dbReference type="Proteomes" id="UP000319732"/>
    </source>
</evidence>
<organism evidence="7 8">
    <name type="scientific">Exilibacterium tricleocarpae</name>
    <dbReference type="NCBI Taxonomy" id="2591008"/>
    <lineage>
        <taxon>Bacteria</taxon>
        <taxon>Pseudomonadati</taxon>
        <taxon>Pseudomonadota</taxon>
        <taxon>Gammaproteobacteria</taxon>
        <taxon>Cellvibrionales</taxon>
        <taxon>Cellvibrionaceae</taxon>
        <taxon>Exilibacterium</taxon>
    </lineage>
</organism>
<evidence type="ECO:0000256" key="2">
    <source>
        <dbReference type="ARBA" id="ARBA00022475"/>
    </source>
</evidence>
<protein>
    <submittedName>
        <fullName evidence="7">LysE family translocator</fullName>
    </submittedName>
</protein>
<dbReference type="EMBL" id="VHSG01000007">
    <property type="protein sequence ID" value="TQV82682.1"/>
    <property type="molecule type" value="Genomic_DNA"/>
</dbReference>
<comment type="caution">
    <text evidence="7">The sequence shown here is derived from an EMBL/GenBank/DDBJ whole genome shotgun (WGS) entry which is preliminary data.</text>
</comment>
<keyword evidence="2" id="KW-1003">Cell membrane</keyword>
<keyword evidence="3 6" id="KW-0812">Transmembrane</keyword>
<gene>
    <name evidence="7" type="ORF">FKG94_08115</name>
</gene>
<dbReference type="PIRSF" id="PIRSF006324">
    <property type="entry name" value="LeuE"/>
    <property type="match status" value="1"/>
</dbReference>
<evidence type="ECO:0000256" key="4">
    <source>
        <dbReference type="ARBA" id="ARBA00022989"/>
    </source>
</evidence>
<evidence type="ECO:0000256" key="1">
    <source>
        <dbReference type="ARBA" id="ARBA00004651"/>
    </source>
</evidence>
<dbReference type="PANTHER" id="PTHR30086:SF20">
    <property type="entry name" value="ARGININE EXPORTER PROTEIN ARGO-RELATED"/>
    <property type="match status" value="1"/>
</dbReference>
<feature type="transmembrane region" description="Helical" evidence="6">
    <location>
        <begin position="117"/>
        <end position="138"/>
    </location>
</feature>
<keyword evidence="8" id="KW-1185">Reference proteome</keyword>